<accession>A0A1L9B9R7</accession>
<gene>
    <name evidence="2" type="ORF">BON30_22575</name>
</gene>
<dbReference type="RefSeq" id="WP_071900429.1">
    <property type="nucleotide sequence ID" value="NZ_MPIN01000005.1"/>
</dbReference>
<dbReference type="OrthoDB" id="5380200at2"/>
<sequence>MKRQRGVWLALAGGLFVLAAWLMLSGQGEEEAPTAPKVEFPRRLRPQERERVERRRTYVMPQDAGVALGTASEPERPRDPLLAALPRGAGKTAVVIEANALRYSPIGELLLECLMNRGGKELERFKQTTGVDPLKDLDRLVITDDGLIVSGNFGDSRLKDLLARDGSTSYGDNASLFELGRSRPLADGGEARRQGLSVGAWNDQMLMFGFKPDGMNGIKDIIDRVEGRGPDEPPVISENSTYGEMYGVVSVEQLRKLFPPEQKELADRLAAVARNVELHVDASTGFAMTAQVKGPDAALVTDLGKSLGGALSLARMRAQAEGETELAQLLDFAKVRPAGDSFGLEMAVPLDVIQKQLAFCREAQEPPPATESPEAASGPSEVAH</sequence>
<protein>
    <submittedName>
        <fullName evidence="2">Uncharacterized protein</fullName>
    </submittedName>
</protein>
<comment type="caution">
    <text evidence="2">The sequence shown here is derived from an EMBL/GenBank/DDBJ whole genome shotgun (WGS) entry which is preliminary data.</text>
</comment>
<feature type="region of interest" description="Disordered" evidence="1">
    <location>
        <begin position="362"/>
        <end position="384"/>
    </location>
</feature>
<evidence type="ECO:0000313" key="3">
    <source>
        <dbReference type="Proteomes" id="UP000182229"/>
    </source>
</evidence>
<reference evidence="2 3" key="2">
    <citation type="submission" date="2016-12" db="EMBL/GenBank/DDBJ databases">
        <title>Draft Genome Sequence of Cystobacter ferrugineus Strain Cbfe23.</title>
        <authorList>
            <person name="Akbar S."/>
            <person name="Dowd S.E."/>
            <person name="Stevens D.C."/>
        </authorList>
    </citation>
    <scope>NUCLEOTIDE SEQUENCE [LARGE SCALE GENOMIC DNA]</scope>
    <source>
        <strain evidence="2 3">Cbfe23</strain>
    </source>
</reference>
<dbReference type="STRING" id="83449.BON30_22575"/>
<organism evidence="2 3">
    <name type="scientific">Cystobacter ferrugineus</name>
    <dbReference type="NCBI Taxonomy" id="83449"/>
    <lineage>
        <taxon>Bacteria</taxon>
        <taxon>Pseudomonadati</taxon>
        <taxon>Myxococcota</taxon>
        <taxon>Myxococcia</taxon>
        <taxon>Myxococcales</taxon>
        <taxon>Cystobacterineae</taxon>
        <taxon>Archangiaceae</taxon>
        <taxon>Cystobacter</taxon>
    </lineage>
</organism>
<dbReference type="EMBL" id="MPIN01000005">
    <property type="protein sequence ID" value="OJH38991.1"/>
    <property type="molecule type" value="Genomic_DNA"/>
</dbReference>
<evidence type="ECO:0000256" key="1">
    <source>
        <dbReference type="SAM" id="MobiDB-lite"/>
    </source>
</evidence>
<proteinExistence type="predicted"/>
<dbReference type="AlphaFoldDB" id="A0A1L9B9R7"/>
<name>A0A1L9B9R7_9BACT</name>
<keyword evidence="3" id="KW-1185">Reference proteome</keyword>
<reference evidence="3" key="1">
    <citation type="submission" date="2016-11" db="EMBL/GenBank/DDBJ databases">
        <authorList>
            <person name="Shukria A."/>
            <person name="Stevens D.C."/>
        </authorList>
    </citation>
    <scope>NUCLEOTIDE SEQUENCE [LARGE SCALE GENOMIC DNA]</scope>
    <source>
        <strain evidence="3">Cbfe23</strain>
    </source>
</reference>
<dbReference type="Proteomes" id="UP000182229">
    <property type="component" value="Unassembled WGS sequence"/>
</dbReference>
<evidence type="ECO:0000313" key="2">
    <source>
        <dbReference type="EMBL" id="OJH38991.1"/>
    </source>
</evidence>
<feature type="compositionally biased region" description="Low complexity" evidence="1">
    <location>
        <begin position="371"/>
        <end position="384"/>
    </location>
</feature>